<dbReference type="EMBL" id="MPUH01000019">
    <property type="protein sequence ID" value="OMJ94918.1"/>
    <property type="molecule type" value="Genomic_DNA"/>
</dbReference>
<dbReference type="AlphaFoldDB" id="A0A1R2D0Y6"/>
<evidence type="ECO:0000313" key="1">
    <source>
        <dbReference type="EMBL" id="OMJ94918.1"/>
    </source>
</evidence>
<evidence type="ECO:0000313" key="2">
    <source>
        <dbReference type="Proteomes" id="UP000187209"/>
    </source>
</evidence>
<sequence>MNDTLLQVFNKIYSENVLEIAEQPGNDHWENFLFSPNDLETKWTITIRELVFSNEKLQIACKTFKEKKNETKELIEFLLSSADSTSEYPSST</sequence>
<comment type="caution">
    <text evidence="1">The sequence shown here is derived from an EMBL/GenBank/DDBJ whole genome shotgun (WGS) entry which is preliminary data.</text>
</comment>
<accession>A0A1R2D0Y6</accession>
<proteinExistence type="predicted"/>
<dbReference type="Proteomes" id="UP000187209">
    <property type="component" value="Unassembled WGS sequence"/>
</dbReference>
<gene>
    <name evidence="1" type="ORF">SteCoe_1777</name>
</gene>
<reference evidence="1 2" key="1">
    <citation type="submission" date="2016-11" db="EMBL/GenBank/DDBJ databases">
        <title>The macronuclear genome of Stentor coeruleus: a giant cell with tiny introns.</title>
        <authorList>
            <person name="Slabodnick M."/>
            <person name="Ruby J.G."/>
            <person name="Reiff S.B."/>
            <person name="Swart E.C."/>
            <person name="Gosai S."/>
            <person name="Prabakaran S."/>
            <person name="Witkowska E."/>
            <person name="Larue G.E."/>
            <person name="Fisher S."/>
            <person name="Freeman R.M."/>
            <person name="Gunawardena J."/>
            <person name="Chu W."/>
            <person name="Stover N.A."/>
            <person name="Gregory B.D."/>
            <person name="Nowacki M."/>
            <person name="Derisi J."/>
            <person name="Roy S.W."/>
            <person name="Marshall W.F."/>
            <person name="Sood P."/>
        </authorList>
    </citation>
    <scope>NUCLEOTIDE SEQUENCE [LARGE SCALE GENOMIC DNA]</scope>
    <source>
        <strain evidence="1">WM001</strain>
    </source>
</reference>
<name>A0A1R2D0Y6_9CILI</name>
<organism evidence="1 2">
    <name type="scientific">Stentor coeruleus</name>
    <dbReference type="NCBI Taxonomy" id="5963"/>
    <lineage>
        <taxon>Eukaryota</taxon>
        <taxon>Sar</taxon>
        <taxon>Alveolata</taxon>
        <taxon>Ciliophora</taxon>
        <taxon>Postciliodesmatophora</taxon>
        <taxon>Heterotrichea</taxon>
        <taxon>Heterotrichida</taxon>
        <taxon>Stentoridae</taxon>
        <taxon>Stentor</taxon>
    </lineage>
</organism>
<keyword evidence="2" id="KW-1185">Reference proteome</keyword>
<protein>
    <submittedName>
        <fullName evidence="1">Uncharacterized protein</fullName>
    </submittedName>
</protein>